<reference evidence="8" key="2">
    <citation type="journal article" date="2023" name="BMC Genomics">
        <title>Pest status, molecular evolution, and epigenetic factors derived from the genome assembly of Frankliniella fusca, a thysanopteran phytovirus vector.</title>
        <authorList>
            <person name="Catto M.A."/>
            <person name="Labadie P.E."/>
            <person name="Jacobson A.L."/>
            <person name="Kennedy G.G."/>
            <person name="Srinivasan R."/>
            <person name="Hunt B.G."/>
        </authorList>
    </citation>
    <scope>NUCLEOTIDE SEQUENCE</scope>
    <source>
        <strain evidence="8">PL_HMW_Pooled</strain>
    </source>
</reference>
<dbReference type="PROSITE" id="PS00639">
    <property type="entry name" value="THIOL_PROTEASE_HIS"/>
    <property type="match status" value="1"/>
</dbReference>
<keyword evidence="4" id="KW-0788">Thiol protease</keyword>
<evidence type="ECO:0000256" key="2">
    <source>
        <dbReference type="ARBA" id="ARBA00022670"/>
    </source>
</evidence>
<comment type="caution">
    <text evidence="8">The sequence shown here is derived from an EMBL/GenBank/DDBJ whole genome shotgun (WGS) entry which is preliminary data.</text>
</comment>
<dbReference type="InterPro" id="IPR025660">
    <property type="entry name" value="Pept_his_AS"/>
</dbReference>
<dbReference type="Pfam" id="PF00112">
    <property type="entry name" value="Peptidase_C1"/>
    <property type="match status" value="1"/>
</dbReference>
<dbReference type="Gene3D" id="3.90.70.10">
    <property type="entry name" value="Cysteine proteinases"/>
    <property type="match status" value="1"/>
</dbReference>
<feature type="compositionally biased region" description="Pro residues" evidence="5">
    <location>
        <begin position="368"/>
        <end position="379"/>
    </location>
</feature>
<feature type="compositionally biased region" description="Low complexity" evidence="5">
    <location>
        <begin position="357"/>
        <end position="367"/>
    </location>
</feature>
<dbReference type="PRINTS" id="PR00705">
    <property type="entry name" value="PAPAIN"/>
</dbReference>
<keyword evidence="6" id="KW-1133">Transmembrane helix</keyword>
<dbReference type="GO" id="GO:0006508">
    <property type="term" value="P:proteolysis"/>
    <property type="evidence" value="ECO:0007669"/>
    <property type="project" value="UniProtKB-KW"/>
</dbReference>
<evidence type="ECO:0000256" key="3">
    <source>
        <dbReference type="ARBA" id="ARBA00022801"/>
    </source>
</evidence>
<dbReference type="InterPro" id="IPR013128">
    <property type="entry name" value="Peptidase_C1A"/>
</dbReference>
<keyword evidence="2" id="KW-0645">Protease</keyword>
<feature type="domain" description="Peptidase C1A papain C-terminal" evidence="7">
    <location>
        <begin position="114"/>
        <end position="349"/>
    </location>
</feature>
<accession>A0AAE1LA48</accession>
<keyword evidence="3" id="KW-0378">Hydrolase</keyword>
<feature type="region of interest" description="Disordered" evidence="5">
    <location>
        <begin position="1"/>
        <end position="31"/>
    </location>
</feature>
<dbReference type="InterPro" id="IPR000169">
    <property type="entry name" value="Pept_cys_AS"/>
</dbReference>
<keyword evidence="9" id="KW-1185">Reference proteome</keyword>
<dbReference type="AlphaFoldDB" id="A0AAE1LA48"/>
<dbReference type="GO" id="GO:0008234">
    <property type="term" value="F:cysteine-type peptidase activity"/>
    <property type="evidence" value="ECO:0007669"/>
    <property type="project" value="UniProtKB-KW"/>
</dbReference>
<dbReference type="CDD" id="cd02620">
    <property type="entry name" value="Peptidase_C1A_CathepsinB"/>
    <property type="match status" value="1"/>
</dbReference>
<reference evidence="8" key="1">
    <citation type="submission" date="2021-07" db="EMBL/GenBank/DDBJ databases">
        <authorList>
            <person name="Catto M.A."/>
            <person name="Jacobson A."/>
            <person name="Kennedy G."/>
            <person name="Labadie P."/>
            <person name="Hunt B.G."/>
            <person name="Srinivasan R."/>
        </authorList>
    </citation>
    <scope>NUCLEOTIDE SEQUENCE</scope>
    <source>
        <strain evidence="8">PL_HMW_Pooled</strain>
        <tissue evidence="8">Head</tissue>
    </source>
</reference>
<protein>
    <submittedName>
        <fullName evidence="8">Cathepsin B</fullName>
    </submittedName>
</protein>
<dbReference type="SUPFAM" id="SSF54001">
    <property type="entry name" value="Cysteine proteinases"/>
    <property type="match status" value="1"/>
</dbReference>
<feature type="region of interest" description="Disordered" evidence="5">
    <location>
        <begin position="357"/>
        <end position="379"/>
    </location>
</feature>
<evidence type="ECO:0000313" key="8">
    <source>
        <dbReference type="EMBL" id="KAK3910582.1"/>
    </source>
</evidence>
<keyword evidence="6" id="KW-0472">Membrane</keyword>
<evidence type="ECO:0000313" key="9">
    <source>
        <dbReference type="Proteomes" id="UP001219518"/>
    </source>
</evidence>
<dbReference type="PANTHER" id="PTHR12411">
    <property type="entry name" value="CYSTEINE PROTEASE FAMILY C1-RELATED"/>
    <property type="match status" value="1"/>
</dbReference>
<sequence length="379" mass="40573">MATASRAHASSEEQRAPTLPTDESGAPGATPRPAMSAAVLIVTCGVWLCLGTVAAAGASFSCASLADTEKTWQHARIGMAPPDFYTGIALNPAFATKMILDARLFEDDADQRELPESFDARRAWPQCPSIGKIVNQGCCGSCWAYASAMAMTDRQCIHAHEHFEYSAEHLLHCGRAGSGSSKPGCAGGDPADAFDYWTSRGVVSGGPYNSAVGCAPYTTPPSGPDCQRPDSPAECMRECQRPYPHSFKADRHFGDRYHLLPFNKPHNMQAEIMSAGPHSRDPRGVYQHVSGNHTGAHAVRLIGWGTEDGVPYWLAVNTWGPAWGERGFFKIRRGVGECKIEGIRVVAGYPVTSRLAPLAPSDPAAAATPPPPPPQQPTY</sequence>
<evidence type="ECO:0000256" key="6">
    <source>
        <dbReference type="SAM" id="Phobius"/>
    </source>
</evidence>
<evidence type="ECO:0000259" key="7">
    <source>
        <dbReference type="SMART" id="SM00645"/>
    </source>
</evidence>
<dbReference type="PROSITE" id="PS00139">
    <property type="entry name" value="THIOL_PROTEASE_CYS"/>
    <property type="match status" value="1"/>
</dbReference>
<keyword evidence="6" id="KW-0812">Transmembrane</keyword>
<proteinExistence type="inferred from homology"/>
<gene>
    <name evidence="8" type="ORF">KUF71_020396</name>
</gene>
<dbReference type="InterPro" id="IPR000668">
    <property type="entry name" value="Peptidase_C1A_C"/>
</dbReference>
<dbReference type="InterPro" id="IPR038765">
    <property type="entry name" value="Papain-like_cys_pep_sf"/>
</dbReference>
<organism evidence="8 9">
    <name type="scientific">Frankliniella fusca</name>
    <dbReference type="NCBI Taxonomy" id="407009"/>
    <lineage>
        <taxon>Eukaryota</taxon>
        <taxon>Metazoa</taxon>
        <taxon>Ecdysozoa</taxon>
        <taxon>Arthropoda</taxon>
        <taxon>Hexapoda</taxon>
        <taxon>Insecta</taxon>
        <taxon>Pterygota</taxon>
        <taxon>Neoptera</taxon>
        <taxon>Paraneoptera</taxon>
        <taxon>Thysanoptera</taxon>
        <taxon>Terebrantia</taxon>
        <taxon>Thripoidea</taxon>
        <taxon>Thripidae</taxon>
        <taxon>Frankliniella</taxon>
    </lineage>
</organism>
<feature type="transmembrane region" description="Helical" evidence="6">
    <location>
        <begin position="37"/>
        <end position="60"/>
    </location>
</feature>
<evidence type="ECO:0000256" key="4">
    <source>
        <dbReference type="ARBA" id="ARBA00022807"/>
    </source>
</evidence>
<evidence type="ECO:0000256" key="1">
    <source>
        <dbReference type="ARBA" id="ARBA00008455"/>
    </source>
</evidence>
<dbReference type="EMBL" id="JAHWGI010000180">
    <property type="protein sequence ID" value="KAK3910582.1"/>
    <property type="molecule type" value="Genomic_DNA"/>
</dbReference>
<name>A0AAE1LA48_9NEOP</name>
<dbReference type="Proteomes" id="UP001219518">
    <property type="component" value="Unassembled WGS sequence"/>
</dbReference>
<comment type="similarity">
    <text evidence="1">Belongs to the peptidase C1 family.</text>
</comment>
<evidence type="ECO:0000256" key="5">
    <source>
        <dbReference type="SAM" id="MobiDB-lite"/>
    </source>
</evidence>
<dbReference type="SMART" id="SM00645">
    <property type="entry name" value="Pept_C1"/>
    <property type="match status" value="1"/>
</dbReference>